<feature type="region of interest" description="Disordered" evidence="1">
    <location>
        <begin position="939"/>
        <end position="1011"/>
    </location>
</feature>
<evidence type="ECO:0000256" key="1">
    <source>
        <dbReference type="SAM" id="MobiDB-lite"/>
    </source>
</evidence>
<feature type="compositionally biased region" description="Low complexity" evidence="1">
    <location>
        <begin position="509"/>
        <end position="535"/>
    </location>
</feature>
<dbReference type="EMBL" id="DF238792">
    <property type="protein sequence ID" value="GAC95288.1"/>
    <property type="molecule type" value="Genomic_DNA"/>
</dbReference>
<feature type="compositionally biased region" description="Basic and acidic residues" evidence="1">
    <location>
        <begin position="461"/>
        <end position="473"/>
    </location>
</feature>
<evidence type="ECO:0000313" key="3">
    <source>
        <dbReference type="Proteomes" id="UP000014071"/>
    </source>
</evidence>
<feature type="region of interest" description="Disordered" evidence="1">
    <location>
        <begin position="1"/>
        <end position="52"/>
    </location>
</feature>
<feature type="compositionally biased region" description="Polar residues" evidence="1">
    <location>
        <begin position="965"/>
        <end position="975"/>
    </location>
</feature>
<protein>
    <submittedName>
        <fullName evidence="2">Uncharacterized protein</fullName>
    </submittedName>
</protein>
<feature type="compositionally biased region" description="Polar residues" evidence="1">
    <location>
        <begin position="639"/>
        <end position="652"/>
    </location>
</feature>
<feature type="compositionally biased region" description="Basic and acidic residues" evidence="1">
    <location>
        <begin position="985"/>
        <end position="1011"/>
    </location>
</feature>
<dbReference type="Proteomes" id="UP000014071">
    <property type="component" value="Unassembled WGS sequence"/>
</dbReference>
<feature type="compositionally biased region" description="Basic and acidic residues" evidence="1">
    <location>
        <begin position="21"/>
        <end position="32"/>
    </location>
</feature>
<feature type="compositionally biased region" description="Polar residues" evidence="1">
    <location>
        <begin position="413"/>
        <end position="432"/>
    </location>
</feature>
<feature type="compositionally biased region" description="Low complexity" evidence="1">
    <location>
        <begin position="234"/>
        <end position="254"/>
    </location>
</feature>
<feature type="compositionally biased region" description="Low complexity" evidence="1">
    <location>
        <begin position="161"/>
        <end position="190"/>
    </location>
</feature>
<feature type="compositionally biased region" description="Acidic residues" evidence="1">
    <location>
        <begin position="388"/>
        <end position="405"/>
    </location>
</feature>
<feature type="region of interest" description="Disordered" evidence="1">
    <location>
        <begin position="668"/>
        <end position="751"/>
    </location>
</feature>
<feature type="region of interest" description="Disordered" evidence="1">
    <location>
        <begin position="92"/>
        <end position="655"/>
    </location>
</feature>
<keyword evidence="3" id="KW-1185">Reference proteome</keyword>
<dbReference type="eggNOG" id="ENOG502RDHM">
    <property type="taxonomic scope" value="Eukaryota"/>
</dbReference>
<feature type="compositionally biased region" description="Polar residues" evidence="1">
    <location>
        <begin position="138"/>
        <end position="151"/>
    </location>
</feature>
<feature type="compositionally biased region" description="Low complexity" evidence="1">
    <location>
        <begin position="92"/>
        <end position="106"/>
    </location>
</feature>
<feature type="compositionally biased region" description="Polar residues" evidence="1">
    <location>
        <begin position="496"/>
        <end position="508"/>
    </location>
</feature>
<dbReference type="OrthoDB" id="2554928at2759"/>
<dbReference type="GeneID" id="24108154"/>
<dbReference type="RefSeq" id="XP_012188875.1">
    <property type="nucleotide sequence ID" value="XM_012333485.1"/>
</dbReference>
<feature type="compositionally biased region" description="Low complexity" evidence="1">
    <location>
        <begin position="590"/>
        <end position="612"/>
    </location>
</feature>
<reference evidence="3" key="1">
    <citation type="journal article" date="2013" name="Genome Announc.">
        <title>Draft genome sequence of the basidiomycetous yeast-like fungus Pseudozyma hubeiensis SY62, which produces an abundant amount of the biosurfactant mannosylerythritol lipids.</title>
        <authorList>
            <person name="Konishi M."/>
            <person name="Hatada Y."/>
            <person name="Horiuchi J."/>
        </authorList>
    </citation>
    <scope>NUCLEOTIDE SEQUENCE [LARGE SCALE GENOMIC DNA]</scope>
    <source>
        <strain evidence="3">SY62</strain>
    </source>
</reference>
<organism evidence="2 3">
    <name type="scientific">Pseudozyma hubeiensis (strain SY62)</name>
    <name type="common">Yeast</name>
    <dbReference type="NCBI Taxonomy" id="1305764"/>
    <lineage>
        <taxon>Eukaryota</taxon>
        <taxon>Fungi</taxon>
        <taxon>Dikarya</taxon>
        <taxon>Basidiomycota</taxon>
        <taxon>Ustilaginomycotina</taxon>
        <taxon>Ustilaginomycetes</taxon>
        <taxon>Ustilaginales</taxon>
        <taxon>Ustilaginaceae</taxon>
        <taxon>Pseudozyma</taxon>
    </lineage>
</organism>
<feature type="compositionally biased region" description="Basic and acidic residues" evidence="1">
    <location>
        <begin position="670"/>
        <end position="679"/>
    </location>
</feature>
<sequence length="1028" mass="109278">MLASPAQPPRSSSTANLGILRRTETEDARRSLDGISKAAEDTFDSISPAAPRPRLHFVEPQKEIIPHNRIATGQGNATASTVQPVYPVTATPAADTAAAVPPQTTTSDEPAPRKRSLVIQEHAHVIERAAERAARQASNLSSQDLEQNGHTSAMPKARQLSASSAGEETASTRSSWAPRSNSRSSSIGTSPGVVSEDNDDNEPEASLVGSPKPFELPPIVPIFSNATSNGQVESRLPSAPASSSRKLTFISPAPSKRRRSPSANPFSPTRPAPDRNTGHGSKNARAVSDGDEQAPSDAASRRVLAFAACPKPERAVRLSPAHAMRKPKSKLSASPAPHKLAYSQRLRGIRGADPIRSPAPERENVSSDQAALWDQLREDVSSQGSGYSEDEEDGDTDSSDDDQDEGLSGSDYSDVQSETQSLLDQSQESAASLNGGVSPSSEEEVEQLRPETSDVVPQTRRPSDRHIWRHEARAVPSESETGSSHLDSRRPSSSSTGLQNAAQNPNWISSGSPSRPSQPSQSQQTSPMSGPSSSSARKLKLKDSFSHPMCFLPDAFEDSAPPTPTEPDSDAYEPPQRSNLLPGWLSEGGSATSSRRASWQQQQQQPPASPRMRSGDEAGMAVPITLPPFRRSRERTATFGVTSDGEQNSRSLGGNAAFIRESAGLGKSVVGDEERRDVRSAGASPYASPMSHDLGISVPINGRPSQPVSWRHLSSQHIPKPDRSAFGATALRRASHSTEPRKVSSAVSSPIGSYSHAYASGRLTPMLHGAAGSERPVRPPAGKQRAVSSSSHIRSRPIVAQSMHDDVVVATSPPRDDASTQLKHHLAHSPQSPSGSTTPGWMSDGQLPSQTTSRYWTERLSSLAQTMSEELTMVGNAVLGKDVMGAQAGEGGEVHRQPTSVPLDGAVIVTGEEVEGQHANQAAALPPVTATTAAYARRGSASIPVPTRPNPAAEAWSGQRDGQTRLPQRSRSRQQGARDATLDAGGRDGEGSSTDDTKPFQFAKKEMGEDGLTRLVVIHTSDTTQLRE</sequence>
<accession>R9P1V0</accession>
<name>R9P1V0_PSEHS</name>
<dbReference type="HOGENOM" id="CLU_299992_0_0_1"/>
<gene>
    <name evidence="2" type="ORF">PHSY_002863</name>
</gene>
<feature type="compositionally biased region" description="Basic and acidic residues" evidence="1">
    <location>
        <begin position="121"/>
        <end position="134"/>
    </location>
</feature>
<dbReference type="AlphaFoldDB" id="R9P1V0"/>
<proteinExistence type="predicted"/>
<feature type="compositionally biased region" description="Polar residues" evidence="1">
    <location>
        <begin position="703"/>
        <end position="717"/>
    </location>
</feature>
<feature type="region of interest" description="Disordered" evidence="1">
    <location>
        <begin position="766"/>
        <end position="850"/>
    </location>
</feature>
<feature type="compositionally biased region" description="Low complexity" evidence="1">
    <location>
        <begin position="829"/>
        <end position="840"/>
    </location>
</feature>
<evidence type="ECO:0000313" key="2">
    <source>
        <dbReference type="EMBL" id="GAC95288.1"/>
    </source>
</evidence>